<evidence type="ECO:0000313" key="7">
    <source>
        <dbReference type="EMBL" id="PWY98771.1"/>
    </source>
</evidence>
<protein>
    <recommendedName>
        <fullName evidence="6">RING-type domain-containing protein</fullName>
    </recommendedName>
</protein>
<dbReference type="CDD" id="cd16449">
    <property type="entry name" value="RING-HC"/>
    <property type="match status" value="1"/>
</dbReference>
<keyword evidence="8" id="KW-1185">Reference proteome</keyword>
<feature type="compositionally biased region" description="Basic and acidic residues" evidence="5">
    <location>
        <begin position="309"/>
        <end position="324"/>
    </location>
</feature>
<dbReference type="PANTHER" id="PTHR47094:SF1">
    <property type="entry name" value="RING-TYPE E3 UBIQUITIN TRANSFERASE"/>
    <property type="match status" value="1"/>
</dbReference>
<dbReference type="InterPro" id="IPR001841">
    <property type="entry name" value="Znf_RING"/>
</dbReference>
<reference evidence="7 8" key="1">
    <citation type="journal article" date="2018" name="Mol. Biol. Evol.">
        <title>Broad Genomic Sampling Reveals a Smut Pathogenic Ancestry of the Fungal Clade Ustilaginomycotina.</title>
        <authorList>
            <person name="Kijpornyongpan T."/>
            <person name="Mondo S.J."/>
            <person name="Barry K."/>
            <person name="Sandor L."/>
            <person name="Lee J."/>
            <person name="Lipzen A."/>
            <person name="Pangilinan J."/>
            <person name="LaButti K."/>
            <person name="Hainaut M."/>
            <person name="Henrissat B."/>
            <person name="Grigoriev I.V."/>
            <person name="Spatafora J.W."/>
            <person name="Aime M.C."/>
        </authorList>
    </citation>
    <scope>NUCLEOTIDE SEQUENCE [LARGE SCALE GENOMIC DNA]</scope>
    <source>
        <strain evidence="7 8">MCA 3645</strain>
    </source>
</reference>
<feature type="compositionally biased region" description="Polar residues" evidence="5">
    <location>
        <begin position="1"/>
        <end position="10"/>
    </location>
</feature>
<keyword evidence="3" id="KW-0862">Zinc</keyword>
<keyword evidence="2 4" id="KW-0863">Zinc-finger</keyword>
<dbReference type="InterPro" id="IPR018957">
    <property type="entry name" value="Znf_C3HC4_RING-type"/>
</dbReference>
<feature type="compositionally biased region" description="Low complexity" evidence="5">
    <location>
        <begin position="66"/>
        <end position="97"/>
    </location>
</feature>
<dbReference type="PANTHER" id="PTHR47094">
    <property type="entry name" value="ELFLESS, ISOFORM B"/>
    <property type="match status" value="1"/>
</dbReference>
<feature type="compositionally biased region" description="Low complexity" evidence="5">
    <location>
        <begin position="11"/>
        <end position="46"/>
    </location>
</feature>
<evidence type="ECO:0000256" key="4">
    <source>
        <dbReference type="PROSITE-ProRule" id="PRU00175"/>
    </source>
</evidence>
<evidence type="ECO:0000313" key="8">
    <source>
        <dbReference type="Proteomes" id="UP000246740"/>
    </source>
</evidence>
<dbReference type="GO" id="GO:0008270">
    <property type="term" value="F:zinc ion binding"/>
    <property type="evidence" value="ECO:0007669"/>
    <property type="project" value="UniProtKB-KW"/>
</dbReference>
<organism evidence="7 8">
    <name type="scientific">Testicularia cyperi</name>
    <dbReference type="NCBI Taxonomy" id="1882483"/>
    <lineage>
        <taxon>Eukaryota</taxon>
        <taxon>Fungi</taxon>
        <taxon>Dikarya</taxon>
        <taxon>Basidiomycota</taxon>
        <taxon>Ustilaginomycotina</taxon>
        <taxon>Ustilaginomycetes</taxon>
        <taxon>Ustilaginales</taxon>
        <taxon>Anthracoideaceae</taxon>
        <taxon>Testicularia</taxon>
    </lineage>
</organism>
<dbReference type="EMBL" id="KZ819197">
    <property type="protein sequence ID" value="PWY98771.1"/>
    <property type="molecule type" value="Genomic_DNA"/>
</dbReference>
<dbReference type="GO" id="GO:0016567">
    <property type="term" value="P:protein ubiquitination"/>
    <property type="evidence" value="ECO:0007669"/>
    <property type="project" value="UniProtKB-UniPathway"/>
</dbReference>
<dbReference type="OrthoDB" id="6270329at2759"/>
<dbReference type="InParanoid" id="A0A317XL37"/>
<feature type="compositionally biased region" description="Polar residues" evidence="5">
    <location>
        <begin position="532"/>
        <end position="542"/>
    </location>
</feature>
<dbReference type="GO" id="GO:0006511">
    <property type="term" value="P:ubiquitin-dependent protein catabolic process"/>
    <property type="evidence" value="ECO:0007669"/>
    <property type="project" value="TreeGrafter"/>
</dbReference>
<feature type="region of interest" description="Disordered" evidence="5">
    <location>
        <begin position="508"/>
        <end position="636"/>
    </location>
</feature>
<gene>
    <name evidence="7" type="ORF">BCV70DRAFT_27423</name>
</gene>
<feature type="compositionally biased region" description="Gly residues" evidence="5">
    <location>
        <begin position="430"/>
        <end position="445"/>
    </location>
</feature>
<dbReference type="AlphaFoldDB" id="A0A317XL37"/>
<dbReference type="UniPathway" id="UPA00143"/>
<dbReference type="Proteomes" id="UP000246740">
    <property type="component" value="Unassembled WGS sequence"/>
</dbReference>
<feature type="compositionally biased region" description="Polar residues" evidence="5">
    <location>
        <begin position="297"/>
        <end position="307"/>
    </location>
</feature>
<dbReference type="GO" id="GO:0032183">
    <property type="term" value="F:SUMO binding"/>
    <property type="evidence" value="ECO:0007669"/>
    <property type="project" value="TreeGrafter"/>
</dbReference>
<dbReference type="GO" id="GO:0033768">
    <property type="term" value="C:SUMO-targeted ubiquitin ligase complex"/>
    <property type="evidence" value="ECO:0007669"/>
    <property type="project" value="TreeGrafter"/>
</dbReference>
<name>A0A317XL37_9BASI</name>
<proteinExistence type="predicted"/>
<dbReference type="Pfam" id="PF00097">
    <property type="entry name" value="zf-C3HC4"/>
    <property type="match status" value="1"/>
</dbReference>
<dbReference type="PROSITE" id="PS00518">
    <property type="entry name" value="ZF_RING_1"/>
    <property type="match status" value="1"/>
</dbReference>
<feature type="region of interest" description="Disordered" evidence="5">
    <location>
        <begin position="267"/>
        <end position="342"/>
    </location>
</feature>
<dbReference type="InterPro" id="IPR049627">
    <property type="entry name" value="SLX8"/>
</dbReference>
<keyword evidence="1" id="KW-0479">Metal-binding</keyword>
<dbReference type="GO" id="GO:0061630">
    <property type="term" value="F:ubiquitin protein ligase activity"/>
    <property type="evidence" value="ECO:0007669"/>
    <property type="project" value="InterPro"/>
</dbReference>
<evidence type="ECO:0000256" key="1">
    <source>
        <dbReference type="ARBA" id="ARBA00022723"/>
    </source>
</evidence>
<dbReference type="GO" id="GO:0140082">
    <property type="term" value="F:SUMO-ubiquitin ligase activity"/>
    <property type="evidence" value="ECO:0007669"/>
    <property type="project" value="TreeGrafter"/>
</dbReference>
<evidence type="ECO:0000256" key="3">
    <source>
        <dbReference type="ARBA" id="ARBA00022833"/>
    </source>
</evidence>
<accession>A0A317XL37</accession>
<dbReference type="InterPro" id="IPR017907">
    <property type="entry name" value="Znf_RING_CS"/>
</dbReference>
<evidence type="ECO:0000256" key="5">
    <source>
        <dbReference type="SAM" id="MobiDB-lite"/>
    </source>
</evidence>
<dbReference type="STRING" id="1882483.A0A317XL37"/>
<feature type="region of interest" description="Disordered" evidence="5">
    <location>
        <begin position="419"/>
        <end position="472"/>
    </location>
</feature>
<dbReference type="InterPro" id="IPR013083">
    <property type="entry name" value="Znf_RING/FYVE/PHD"/>
</dbReference>
<dbReference type="Gene3D" id="3.30.40.10">
    <property type="entry name" value="Zinc/RING finger domain, C3HC4 (zinc finger)"/>
    <property type="match status" value="1"/>
</dbReference>
<sequence>MPTVNDTLIQLSASSSLSPSARRTPPEQQQSRRSGSSFSVESGLGEDPVDLTSASSPPLPRPTVVASSSAASSRSSSRNTSSSSLSRPGSPSSRRPALNLDGLPTSSAQGRQRSHVEDRIATASDSVLPRPSVEREGETNRREPNTARGHVARRSIASIIEVSSDSDDDDRVNADDDDDEILAITPLDTRRVMHPDASTESIEISGVRRNFPIASTRGGILSPPPMAGQPALPVRMSRHREYGHERTLGISVDPLSGEFLRRPMAVVRPPRSSTRSDAILLDDDGDDSADLRGADVLSTSTLPSPQEFSARRERGDHPITEQRLRSTNLTMPTMSPPRSKPPPIEQPLLSKFPCPICFEAPTNVCTTPCGHLFCGDCLYQTLKAQAVQRGAMIDEERPSFIDGMFSLFTGAAPNFGQHAGTGPGTAADGSGIGGGLAGGATGTGGAATHRGDAGPGAAQRQPRSRKPDPLAGHCPVCRAKIKGAFNGREKGGVAGLRLMIGQPYIEPTLETCSTEPPGASAPRSMGNELEGDQQQIPQTHVSASEDEAVLPTELASPAAKREKIGGPGLDGSSRTRQDRACGSAAAGITSVAAETPKGRARRRSSLPSTLSPGSINAASDPALNISPTRSSKRPRR</sequence>
<evidence type="ECO:0000259" key="6">
    <source>
        <dbReference type="PROSITE" id="PS50089"/>
    </source>
</evidence>
<dbReference type="SUPFAM" id="SSF57850">
    <property type="entry name" value="RING/U-box"/>
    <property type="match status" value="1"/>
</dbReference>
<feature type="region of interest" description="Disordered" evidence="5">
    <location>
        <begin position="1"/>
        <end position="154"/>
    </location>
</feature>
<dbReference type="SMART" id="SM00184">
    <property type="entry name" value="RING"/>
    <property type="match status" value="1"/>
</dbReference>
<feature type="compositionally biased region" description="Basic and acidic residues" evidence="5">
    <location>
        <begin position="132"/>
        <end position="145"/>
    </location>
</feature>
<dbReference type="PROSITE" id="PS50089">
    <property type="entry name" value="ZF_RING_2"/>
    <property type="match status" value="1"/>
</dbReference>
<feature type="domain" description="RING-type" evidence="6">
    <location>
        <begin position="354"/>
        <end position="378"/>
    </location>
</feature>
<evidence type="ECO:0000256" key="2">
    <source>
        <dbReference type="ARBA" id="ARBA00022771"/>
    </source>
</evidence>